<keyword evidence="1" id="KW-1133">Transmembrane helix</keyword>
<dbReference type="STRING" id="1035707.SAMN05216552_104514"/>
<name>A0A1I7LZR9_9BURK</name>
<dbReference type="InterPro" id="IPR009936">
    <property type="entry name" value="DUF1468"/>
</dbReference>
<dbReference type="AlphaFoldDB" id="A0A1I7LZR9"/>
<proteinExistence type="predicted"/>
<dbReference type="RefSeq" id="WP_093560165.1">
    <property type="nucleotide sequence ID" value="NZ_FPBO01000045.1"/>
</dbReference>
<protein>
    <submittedName>
        <fullName evidence="3">Tripartite tricarboxylate transporter TctB family protein</fullName>
    </submittedName>
</protein>
<dbReference type="Pfam" id="PF07331">
    <property type="entry name" value="TctB"/>
    <property type="match status" value="1"/>
</dbReference>
<gene>
    <name evidence="3" type="ORF">SAMN05216552_104514</name>
</gene>
<dbReference type="EMBL" id="FPBO01000045">
    <property type="protein sequence ID" value="SFV15204.1"/>
    <property type="molecule type" value="Genomic_DNA"/>
</dbReference>
<feature type="domain" description="DUF1468" evidence="2">
    <location>
        <begin position="12"/>
        <end position="145"/>
    </location>
</feature>
<feature type="transmembrane region" description="Helical" evidence="1">
    <location>
        <begin position="12"/>
        <end position="28"/>
    </location>
</feature>
<keyword evidence="4" id="KW-1185">Reference proteome</keyword>
<feature type="transmembrane region" description="Helical" evidence="1">
    <location>
        <begin position="48"/>
        <end position="68"/>
    </location>
</feature>
<dbReference type="OrthoDB" id="7029611at2"/>
<keyword evidence="1" id="KW-0812">Transmembrane</keyword>
<dbReference type="Proteomes" id="UP000199391">
    <property type="component" value="Unassembled WGS sequence"/>
</dbReference>
<evidence type="ECO:0000256" key="1">
    <source>
        <dbReference type="SAM" id="Phobius"/>
    </source>
</evidence>
<feature type="transmembrane region" description="Helical" evidence="1">
    <location>
        <begin position="80"/>
        <end position="106"/>
    </location>
</feature>
<feature type="transmembrane region" description="Helical" evidence="1">
    <location>
        <begin position="118"/>
        <end position="137"/>
    </location>
</feature>
<keyword evidence="1" id="KW-0472">Membrane</keyword>
<sequence>MRSFIRSPKDFWSGIMFLAIGLATVVIARDYPMGDAGRMGPGYFPTVLGWLLAAISAITLIGSLSARGAPMERFAYKDMLLILGSVLLFGLLVRGAGLACAIPALVIVSARASAKFRWGPAIALAIGSAVFCVLLFVKALGLPLPIVGPWLGA</sequence>
<accession>A0A1I7LZR9</accession>
<evidence type="ECO:0000313" key="4">
    <source>
        <dbReference type="Proteomes" id="UP000199391"/>
    </source>
</evidence>
<organism evidence="3 4">
    <name type="scientific">Pseudoduganella namucuonensis</name>
    <dbReference type="NCBI Taxonomy" id="1035707"/>
    <lineage>
        <taxon>Bacteria</taxon>
        <taxon>Pseudomonadati</taxon>
        <taxon>Pseudomonadota</taxon>
        <taxon>Betaproteobacteria</taxon>
        <taxon>Burkholderiales</taxon>
        <taxon>Oxalobacteraceae</taxon>
        <taxon>Telluria group</taxon>
        <taxon>Pseudoduganella</taxon>
    </lineage>
</organism>
<evidence type="ECO:0000313" key="3">
    <source>
        <dbReference type="EMBL" id="SFV15204.1"/>
    </source>
</evidence>
<evidence type="ECO:0000259" key="2">
    <source>
        <dbReference type="Pfam" id="PF07331"/>
    </source>
</evidence>
<reference evidence="4" key="1">
    <citation type="submission" date="2016-10" db="EMBL/GenBank/DDBJ databases">
        <authorList>
            <person name="Varghese N."/>
            <person name="Submissions S."/>
        </authorList>
    </citation>
    <scope>NUCLEOTIDE SEQUENCE [LARGE SCALE GENOMIC DNA]</scope>
    <source>
        <strain evidence="4">CGMCC 1.11014</strain>
    </source>
</reference>